<dbReference type="RefSeq" id="XP_013391542.1">
    <property type="nucleotide sequence ID" value="XM_013536088.1"/>
</dbReference>
<dbReference type="KEGG" id="lak:106159709"/>
<reference evidence="3" key="1">
    <citation type="submission" date="2025-08" db="UniProtKB">
        <authorList>
            <consortium name="RefSeq"/>
        </authorList>
    </citation>
    <scope>IDENTIFICATION</scope>
    <source>
        <tissue evidence="3">Gonads</tissue>
    </source>
</reference>
<feature type="region of interest" description="Disordered" evidence="1">
    <location>
        <begin position="1"/>
        <end position="73"/>
    </location>
</feature>
<sequence>MPYDEKDYSDDFQSDEEDTEIARITGRPPLKPAHAPTKHKKTSHLVPSASRMRRGGSPSKGRTGSAPQKNVREMWLDTVKKRTGDMASGKNKGHLGKRSPMEYWTDTLRKSGVSETLTFGIYPSTGGNMPSMCAA</sequence>
<organism evidence="2 3">
    <name type="scientific">Lingula anatina</name>
    <name type="common">Brachiopod</name>
    <name type="synonym">Lingula unguis</name>
    <dbReference type="NCBI Taxonomy" id="7574"/>
    <lineage>
        <taxon>Eukaryota</taxon>
        <taxon>Metazoa</taxon>
        <taxon>Spiralia</taxon>
        <taxon>Lophotrochozoa</taxon>
        <taxon>Brachiopoda</taxon>
        <taxon>Linguliformea</taxon>
        <taxon>Lingulata</taxon>
        <taxon>Lingulida</taxon>
        <taxon>Linguloidea</taxon>
        <taxon>Lingulidae</taxon>
        <taxon>Lingula</taxon>
    </lineage>
</organism>
<gene>
    <name evidence="3" type="primary">LOC106159709</name>
</gene>
<keyword evidence="2" id="KW-1185">Reference proteome</keyword>
<evidence type="ECO:0000313" key="2">
    <source>
        <dbReference type="Proteomes" id="UP000085678"/>
    </source>
</evidence>
<dbReference type="InParanoid" id="A0A1S3HZU9"/>
<feature type="region of interest" description="Disordered" evidence="1">
    <location>
        <begin position="81"/>
        <end position="100"/>
    </location>
</feature>
<evidence type="ECO:0000313" key="3">
    <source>
        <dbReference type="RefSeq" id="XP_013391542.1"/>
    </source>
</evidence>
<evidence type="ECO:0000256" key="1">
    <source>
        <dbReference type="SAM" id="MobiDB-lite"/>
    </source>
</evidence>
<accession>A0A1S3HZU9</accession>
<dbReference type="Proteomes" id="UP000085678">
    <property type="component" value="Unplaced"/>
</dbReference>
<proteinExistence type="predicted"/>
<dbReference type="AlphaFoldDB" id="A0A1S3HZU9"/>
<name>A0A1S3HZU9_LINAN</name>
<dbReference type="GeneID" id="106159709"/>
<protein>
    <submittedName>
        <fullName evidence="3">Uncharacterized protein LOC106159709</fullName>
    </submittedName>
</protein>
<feature type="compositionally biased region" description="Acidic residues" evidence="1">
    <location>
        <begin position="7"/>
        <end position="19"/>
    </location>
</feature>